<gene>
    <name evidence="2" type="ORF">S01H1_57789</name>
</gene>
<accession>X0VV80</accession>
<organism evidence="2">
    <name type="scientific">marine sediment metagenome</name>
    <dbReference type="NCBI Taxonomy" id="412755"/>
    <lineage>
        <taxon>unclassified sequences</taxon>
        <taxon>metagenomes</taxon>
        <taxon>ecological metagenomes</taxon>
    </lineage>
</organism>
<dbReference type="EMBL" id="BARS01037712">
    <property type="protein sequence ID" value="GAG15007.1"/>
    <property type="molecule type" value="Genomic_DNA"/>
</dbReference>
<sequence length="52" mass="5518">MPDELDVAPEPDETADTLTPEEMESLSTLPSDTPEADALTLDMPLGDDAEAD</sequence>
<reference evidence="2" key="1">
    <citation type="journal article" date="2014" name="Front. Microbiol.">
        <title>High frequency of phylogenetically diverse reductive dehalogenase-homologous genes in deep subseafloor sedimentary metagenomes.</title>
        <authorList>
            <person name="Kawai M."/>
            <person name="Futagami T."/>
            <person name="Toyoda A."/>
            <person name="Takaki Y."/>
            <person name="Nishi S."/>
            <person name="Hori S."/>
            <person name="Arai W."/>
            <person name="Tsubouchi T."/>
            <person name="Morono Y."/>
            <person name="Uchiyama I."/>
            <person name="Ito T."/>
            <person name="Fujiyama A."/>
            <person name="Inagaki F."/>
            <person name="Takami H."/>
        </authorList>
    </citation>
    <scope>NUCLEOTIDE SEQUENCE</scope>
    <source>
        <strain evidence="2">Expedition CK06-06</strain>
    </source>
</reference>
<feature type="non-terminal residue" evidence="2">
    <location>
        <position position="52"/>
    </location>
</feature>
<evidence type="ECO:0000313" key="2">
    <source>
        <dbReference type="EMBL" id="GAG15007.1"/>
    </source>
</evidence>
<comment type="caution">
    <text evidence="2">The sequence shown here is derived from an EMBL/GenBank/DDBJ whole genome shotgun (WGS) entry which is preliminary data.</text>
</comment>
<feature type="region of interest" description="Disordered" evidence="1">
    <location>
        <begin position="1"/>
        <end position="52"/>
    </location>
</feature>
<name>X0VV80_9ZZZZ</name>
<dbReference type="AlphaFoldDB" id="X0VV80"/>
<protein>
    <submittedName>
        <fullName evidence="2">Uncharacterized protein</fullName>
    </submittedName>
</protein>
<evidence type="ECO:0000256" key="1">
    <source>
        <dbReference type="SAM" id="MobiDB-lite"/>
    </source>
</evidence>
<proteinExistence type="predicted"/>
<feature type="compositionally biased region" description="Acidic residues" evidence="1">
    <location>
        <begin position="1"/>
        <end position="24"/>
    </location>
</feature>